<comment type="caution">
    <text evidence="6">The sequence shown here is derived from an EMBL/GenBank/DDBJ whole genome shotgun (WGS) entry which is preliminary data.</text>
</comment>
<dbReference type="RefSeq" id="WP_266011432.1">
    <property type="nucleotide sequence ID" value="NZ_JAPFQP010000001.1"/>
</dbReference>
<evidence type="ECO:0000313" key="6">
    <source>
        <dbReference type="EMBL" id="MCX2719013.1"/>
    </source>
</evidence>
<name>A0AAE3MKA2_9FLAO</name>
<feature type="transmembrane region" description="Helical" evidence="5">
    <location>
        <begin position="45"/>
        <end position="69"/>
    </location>
</feature>
<dbReference type="InterPro" id="IPR008217">
    <property type="entry name" value="Ccc1_fam"/>
</dbReference>
<comment type="subcellular location">
    <subcellularLocation>
        <location evidence="1">Endomembrane system</location>
        <topology evidence="1">Multi-pass membrane protein</topology>
    </subcellularLocation>
</comment>
<organism evidence="6 7">
    <name type="scientific">Lentiprolixibacter aurantiacus</name>
    <dbReference type="NCBI Taxonomy" id="2993939"/>
    <lineage>
        <taxon>Bacteria</taxon>
        <taxon>Pseudomonadati</taxon>
        <taxon>Bacteroidota</taxon>
        <taxon>Flavobacteriia</taxon>
        <taxon>Flavobacteriales</taxon>
        <taxon>Flavobacteriaceae</taxon>
        <taxon>Lentiprolixibacter</taxon>
    </lineage>
</organism>
<evidence type="ECO:0000256" key="2">
    <source>
        <dbReference type="ARBA" id="ARBA00022692"/>
    </source>
</evidence>
<feature type="transmembrane region" description="Helical" evidence="5">
    <location>
        <begin position="179"/>
        <end position="200"/>
    </location>
</feature>
<evidence type="ECO:0000313" key="7">
    <source>
        <dbReference type="Proteomes" id="UP001207116"/>
    </source>
</evidence>
<feature type="transmembrane region" description="Helical" evidence="5">
    <location>
        <begin position="212"/>
        <end position="230"/>
    </location>
</feature>
<keyword evidence="4 5" id="KW-0472">Membrane</keyword>
<dbReference type="GO" id="GO:0030026">
    <property type="term" value="P:intracellular manganese ion homeostasis"/>
    <property type="evidence" value="ECO:0007669"/>
    <property type="project" value="InterPro"/>
</dbReference>
<accession>A0AAE3MKA2</accession>
<sequence length="235" mass="25961">MEMKGSRIHKLEPYLGEFVYGGMDGSVTTFAVVAGSVGAGLDSSVIIILGFANLLADGFAMSVGAYLSAKTQKDNFDKHRAQAARNMETVHEVEKEEIRRIYSLKGFEGELLNKVVDLITRDKERWIDVKMKEGLQMNRPMKSPLWIGGITYISFLLIGLIPLAVFVLDYLNPIDKNLFVISSTLTAMGFFIIGWLKAVVNQTRILKGISETVSLGTIAAVVAYFVGYLLEQLLS</sequence>
<evidence type="ECO:0000256" key="5">
    <source>
        <dbReference type="SAM" id="Phobius"/>
    </source>
</evidence>
<feature type="transmembrane region" description="Helical" evidence="5">
    <location>
        <begin position="20"/>
        <end position="39"/>
    </location>
</feature>
<dbReference type="GO" id="GO:0005384">
    <property type="term" value="F:manganese ion transmembrane transporter activity"/>
    <property type="evidence" value="ECO:0007669"/>
    <property type="project" value="InterPro"/>
</dbReference>
<dbReference type="Pfam" id="PF01988">
    <property type="entry name" value="VIT1"/>
    <property type="match status" value="1"/>
</dbReference>
<dbReference type="GO" id="GO:0012505">
    <property type="term" value="C:endomembrane system"/>
    <property type="evidence" value="ECO:0007669"/>
    <property type="project" value="UniProtKB-SubCell"/>
</dbReference>
<evidence type="ECO:0000256" key="4">
    <source>
        <dbReference type="ARBA" id="ARBA00023136"/>
    </source>
</evidence>
<evidence type="ECO:0000256" key="1">
    <source>
        <dbReference type="ARBA" id="ARBA00004127"/>
    </source>
</evidence>
<protein>
    <submittedName>
        <fullName evidence="6">VIT1/CCC1 transporter family protein</fullName>
    </submittedName>
</protein>
<keyword evidence="2 5" id="KW-0812">Transmembrane</keyword>
<proteinExistence type="predicted"/>
<gene>
    <name evidence="6" type="ORF">OO016_05320</name>
</gene>
<reference evidence="6" key="1">
    <citation type="submission" date="2022-11" db="EMBL/GenBank/DDBJ databases">
        <title>The characterization of three novel Bacteroidetes species and genomic analysis of their roles in tidal elemental geochemical cycles.</title>
        <authorList>
            <person name="Ma K.-J."/>
        </authorList>
    </citation>
    <scope>NUCLEOTIDE SEQUENCE</scope>
    <source>
        <strain evidence="6">M415</strain>
    </source>
</reference>
<dbReference type="Proteomes" id="UP001207116">
    <property type="component" value="Unassembled WGS sequence"/>
</dbReference>
<evidence type="ECO:0000256" key="3">
    <source>
        <dbReference type="ARBA" id="ARBA00022989"/>
    </source>
</evidence>
<keyword evidence="3 5" id="KW-1133">Transmembrane helix</keyword>
<keyword evidence="7" id="KW-1185">Reference proteome</keyword>
<dbReference type="PANTHER" id="PTHR31851">
    <property type="entry name" value="FE(2+)/MN(2+) TRANSPORTER PCL1"/>
    <property type="match status" value="1"/>
</dbReference>
<dbReference type="EMBL" id="JAPFQP010000001">
    <property type="protein sequence ID" value="MCX2719013.1"/>
    <property type="molecule type" value="Genomic_DNA"/>
</dbReference>
<dbReference type="AlphaFoldDB" id="A0AAE3MKA2"/>
<feature type="transmembrane region" description="Helical" evidence="5">
    <location>
        <begin position="145"/>
        <end position="167"/>
    </location>
</feature>